<evidence type="ECO:0000313" key="4">
    <source>
        <dbReference type="EMBL" id="ACU76017.1"/>
    </source>
</evidence>
<dbReference type="SUPFAM" id="SSF52091">
    <property type="entry name" value="SpoIIaa-like"/>
    <property type="match status" value="1"/>
</dbReference>
<evidence type="ECO:0000259" key="3">
    <source>
        <dbReference type="PROSITE" id="PS50801"/>
    </source>
</evidence>
<dbReference type="Pfam" id="PF01740">
    <property type="entry name" value="STAS"/>
    <property type="match status" value="1"/>
</dbReference>
<dbReference type="InterPro" id="IPR003658">
    <property type="entry name" value="Anti-sigma_ant"/>
</dbReference>
<gene>
    <name evidence="4" type="ordered locus">Caci_7188</name>
</gene>
<evidence type="ECO:0000256" key="2">
    <source>
        <dbReference type="RuleBase" id="RU003749"/>
    </source>
</evidence>
<dbReference type="InParanoid" id="C7Q704"/>
<accession>C7Q704</accession>
<proteinExistence type="inferred from homology"/>
<comment type="similarity">
    <text evidence="1 2">Belongs to the anti-sigma-factor antagonist family.</text>
</comment>
<dbReference type="eggNOG" id="COG1366">
    <property type="taxonomic scope" value="Bacteria"/>
</dbReference>
<keyword evidence="5" id="KW-1185">Reference proteome</keyword>
<dbReference type="OrthoDB" id="4833278at2"/>
<dbReference type="KEGG" id="cai:Caci_7188"/>
<dbReference type="AlphaFoldDB" id="C7Q704"/>
<sequence length="115" mass="12323">MEFSCTVRQIADRVVLTVAGDVDLAVHGRFEADVEQYWDASTDLVIDCSRITFLDSMGLRVLVHAMQRAAGNGRDIAIAAPSDPVLRVLDLAGIRSLFTEIGPVADAAPDPDPAT</sequence>
<dbReference type="Gene3D" id="3.30.750.24">
    <property type="entry name" value="STAS domain"/>
    <property type="match status" value="1"/>
</dbReference>
<dbReference type="STRING" id="479433.Caci_7188"/>
<dbReference type="InterPro" id="IPR036513">
    <property type="entry name" value="STAS_dom_sf"/>
</dbReference>
<evidence type="ECO:0000256" key="1">
    <source>
        <dbReference type="ARBA" id="ARBA00009013"/>
    </source>
</evidence>
<dbReference type="HOGENOM" id="CLU_115403_3_2_11"/>
<dbReference type="PANTHER" id="PTHR33495:SF2">
    <property type="entry name" value="ANTI-SIGMA FACTOR ANTAGONIST TM_1081-RELATED"/>
    <property type="match status" value="1"/>
</dbReference>
<evidence type="ECO:0000313" key="5">
    <source>
        <dbReference type="Proteomes" id="UP000000851"/>
    </source>
</evidence>
<name>C7Q704_CATAD</name>
<feature type="domain" description="STAS" evidence="3">
    <location>
        <begin position="3"/>
        <end position="94"/>
    </location>
</feature>
<dbReference type="EMBL" id="CP001700">
    <property type="protein sequence ID" value="ACU76017.1"/>
    <property type="molecule type" value="Genomic_DNA"/>
</dbReference>
<dbReference type="GO" id="GO:0043856">
    <property type="term" value="F:anti-sigma factor antagonist activity"/>
    <property type="evidence" value="ECO:0007669"/>
    <property type="project" value="InterPro"/>
</dbReference>
<protein>
    <recommendedName>
        <fullName evidence="2">Anti-sigma factor antagonist</fullName>
    </recommendedName>
</protein>
<reference evidence="4 5" key="1">
    <citation type="journal article" date="2009" name="Stand. Genomic Sci.">
        <title>Complete genome sequence of Catenulispora acidiphila type strain (ID 139908).</title>
        <authorList>
            <person name="Copeland A."/>
            <person name="Lapidus A."/>
            <person name="Glavina Del Rio T."/>
            <person name="Nolan M."/>
            <person name="Lucas S."/>
            <person name="Chen F."/>
            <person name="Tice H."/>
            <person name="Cheng J.F."/>
            <person name="Bruce D."/>
            <person name="Goodwin L."/>
            <person name="Pitluck S."/>
            <person name="Mikhailova N."/>
            <person name="Pati A."/>
            <person name="Ivanova N."/>
            <person name="Mavromatis K."/>
            <person name="Chen A."/>
            <person name="Palaniappan K."/>
            <person name="Chain P."/>
            <person name="Land M."/>
            <person name="Hauser L."/>
            <person name="Chang Y.J."/>
            <person name="Jeffries C.D."/>
            <person name="Chertkov O."/>
            <person name="Brettin T."/>
            <person name="Detter J.C."/>
            <person name="Han C."/>
            <person name="Ali Z."/>
            <person name="Tindall B.J."/>
            <person name="Goker M."/>
            <person name="Bristow J."/>
            <person name="Eisen J.A."/>
            <person name="Markowitz V."/>
            <person name="Hugenholtz P."/>
            <person name="Kyrpides N.C."/>
            <person name="Klenk H.P."/>
        </authorList>
    </citation>
    <scope>NUCLEOTIDE SEQUENCE [LARGE SCALE GENOMIC DNA]</scope>
    <source>
        <strain evidence="5">DSM 44928 / JCM 14897 / NBRC 102108 / NRRL B-24433 / ID139908</strain>
    </source>
</reference>
<dbReference type="InterPro" id="IPR002645">
    <property type="entry name" value="STAS_dom"/>
</dbReference>
<dbReference type="PROSITE" id="PS50801">
    <property type="entry name" value="STAS"/>
    <property type="match status" value="1"/>
</dbReference>
<dbReference type="PANTHER" id="PTHR33495">
    <property type="entry name" value="ANTI-SIGMA FACTOR ANTAGONIST TM_1081-RELATED-RELATED"/>
    <property type="match status" value="1"/>
</dbReference>
<dbReference type="RefSeq" id="WP_015795745.1">
    <property type="nucleotide sequence ID" value="NC_013131.1"/>
</dbReference>
<organism evidence="4 5">
    <name type="scientific">Catenulispora acidiphila (strain DSM 44928 / JCM 14897 / NBRC 102108 / NRRL B-24433 / ID139908)</name>
    <dbReference type="NCBI Taxonomy" id="479433"/>
    <lineage>
        <taxon>Bacteria</taxon>
        <taxon>Bacillati</taxon>
        <taxon>Actinomycetota</taxon>
        <taxon>Actinomycetes</taxon>
        <taxon>Catenulisporales</taxon>
        <taxon>Catenulisporaceae</taxon>
        <taxon>Catenulispora</taxon>
    </lineage>
</organism>
<dbReference type="NCBIfam" id="TIGR00377">
    <property type="entry name" value="ant_ant_sig"/>
    <property type="match status" value="1"/>
</dbReference>
<dbReference type="CDD" id="cd07043">
    <property type="entry name" value="STAS_anti-anti-sigma_factors"/>
    <property type="match status" value="1"/>
</dbReference>
<dbReference type="Proteomes" id="UP000000851">
    <property type="component" value="Chromosome"/>
</dbReference>